<gene>
    <name evidence="7" type="ORF">BZL30_0223</name>
</gene>
<reference evidence="7 8" key="1">
    <citation type="submission" date="2017-02" db="EMBL/GenBank/DDBJ databases">
        <title>Complete genome sequences of Mycobacterium kansasii strains isolated from rhesus macaques.</title>
        <authorList>
            <person name="Panda A."/>
            <person name="Nagaraj S."/>
            <person name="Zhao X."/>
            <person name="Tettelin H."/>
            <person name="Detolla L.J."/>
        </authorList>
    </citation>
    <scope>NUCLEOTIDE SEQUENCE [LARGE SCALE GENOMIC DNA]</scope>
    <source>
        <strain evidence="7 8">11-3813</strain>
    </source>
</reference>
<dbReference type="PANTHER" id="PTHR46056">
    <property type="entry name" value="LONG-CHAIN-ALCOHOL OXIDASE"/>
    <property type="match status" value="1"/>
</dbReference>
<feature type="domain" description="Glucose-methanol-choline oxidoreductase N-terminal" evidence="6">
    <location>
        <begin position="117"/>
        <end position="317"/>
    </location>
</feature>
<keyword evidence="2" id="KW-0285">Flavoprotein</keyword>
<dbReference type="GO" id="GO:0050660">
    <property type="term" value="F:flavin adenine dinucleotide binding"/>
    <property type="evidence" value="ECO:0007669"/>
    <property type="project" value="InterPro"/>
</dbReference>
<sequence length="465" mass="50734">MGDFWRGLLKGSLGPRDNDSRFLLDVHSRDLPGESTMRRYSDDEEVDLVVVGAGAGGSVLAQRLARAGWRIVILEAGPFWHPDEDWVSDEAGSHELYWTQKRIIGGSDPVELGKNNSGRGVGGSMVHYAGYTPRFHPSDFETFTRDRVGADWPISYADLRPHYERLELELPVAGQDWPWGYPHRYPHAPHPVSGAAMKLWEGAMNLGIEMRVGPVGIVNGTFGNRPHCIYRGYCLQGCKVNAKASPYVTHLPDALAHGVEIRANCMASRVEVDETGNASGVTYLDEIGGRERFQRAKVVAVACYSIETPRLLLNSASPRFPKGLCNNHDQVGRYVMVQGASQTAGRWPEELRMYKAPPPEVSSEQFYETDPTADSPGASPSRRCPRCRSAGPSMSSPTGTGAPRCANTCATTTTGPPSACSTSCSRTPTTASPWPRRPITTGCPSPGSTTTCRTTTRPTWSTPLR</sequence>
<keyword evidence="3" id="KW-0274">FAD</keyword>
<keyword evidence="4" id="KW-0560">Oxidoreductase</keyword>
<evidence type="ECO:0000256" key="3">
    <source>
        <dbReference type="ARBA" id="ARBA00022827"/>
    </source>
</evidence>
<comment type="caution">
    <text evidence="7">The sequence shown here is derived from an EMBL/GenBank/DDBJ whole genome shotgun (WGS) entry which is preliminary data.</text>
</comment>
<organism evidence="7 8">
    <name type="scientific">Mycobacterium kansasii</name>
    <dbReference type="NCBI Taxonomy" id="1768"/>
    <lineage>
        <taxon>Bacteria</taxon>
        <taxon>Bacillati</taxon>
        <taxon>Actinomycetota</taxon>
        <taxon>Actinomycetes</taxon>
        <taxon>Mycobacteriales</taxon>
        <taxon>Mycobacteriaceae</taxon>
        <taxon>Mycobacterium</taxon>
    </lineage>
</organism>
<dbReference type="EMBL" id="MVBM01000001">
    <property type="protein sequence ID" value="OOK81845.1"/>
    <property type="molecule type" value="Genomic_DNA"/>
</dbReference>
<dbReference type="InterPro" id="IPR000172">
    <property type="entry name" value="GMC_OxRdtase_N"/>
</dbReference>
<dbReference type="AlphaFoldDB" id="A0A1V3XRL9"/>
<evidence type="ECO:0000256" key="5">
    <source>
        <dbReference type="SAM" id="MobiDB-lite"/>
    </source>
</evidence>
<dbReference type="SUPFAM" id="SSF51905">
    <property type="entry name" value="FAD/NAD(P)-binding domain"/>
    <property type="match status" value="1"/>
</dbReference>
<dbReference type="PANTHER" id="PTHR46056:SF12">
    <property type="entry name" value="LONG-CHAIN-ALCOHOL OXIDASE"/>
    <property type="match status" value="1"/>
</dbReference>
<feature type="compositionally biased region" description="Low complexity" evidence="5">
    <location>
        <begin position="440"/>
        <end position="465"/>
    </location>
</feature>
<evidence type="ECO:0000313" key="7">
    <source>
        <dbReference type="EMBL" id="OOK81845.1"/>
    </source>
</evidence>
<dbReference type="Gene3D" id="3.50.50.60">
    <property type="entry name" value="FAD/NAD(P)-binding domain"/>
    <property type="match status" value="1"/>
</dbReference>
<proteinExistence type="inferred from homology"/>
<dbReference type="Pfam" id="PF00732">
    <property type="entry name" value="GMC_oxred_N"/>
    <property type="match status" value="1"/>
</dbReference>
<evidence type="ECO:0000313" key="8">
    <source>
        <dbReference type="Proteomes" id="UP000189229"/>
    </source>
</evidence>
<feature type="compositionally biased region" description="Polar residues" evidence="5">
    <location>
        <begin position="408"/>
        <end position="432"/>
    </location>
</feature>
<name>A0A1V3XRL9_MYCKA</name>
<evidence type="ECO:0000259" key="6">
    <source>
        <dbReference type="Pfam" id="PF00732"/>
    </source>
</evidence>
<dbReference type="InterPro" id="IPR036188">
    <property type="entry name" value="FAD/NAD-bd_sf"/>
</dbReference>
<feature type="compositionally biased region" description="Low complexity" evidence="5">
    <location>
        <begin position="375"/>
        <end position="393"/>
    </location>
</feature>
<dbReference type="Pfam" id="PF13450">
    <property type="entry name" value="NAD_binding_8"/>
    <property type="match status" value="1"/>
</dbReference>
<protein>
    <submittedName>
        <fullName evidence="7">FAD binding domain protein</fullName>
    </submittedName>
</protein>
<accession>A0A1V3XRL9</accession>
<evidence type="ECO:0000256" key="2">
    <source>
        <dbReference type="ARBA" id="ARBA00022630"/>
    </source>
</evidence>
<evidence type="ECO:0000256" key="4">
    <source>
        <dbReference type="ARBA" id="ARBA00023002"/>
    </source>
</evidence>
<feature type="region of interest" description="Disordered" evidence="5">
    <location>
        <begin position="360"/>
        <end position="465"/>
    </location>
</feature>
<dbReference type="GO" id="GO:0016614">
    <property type="term" value="F:oxidoreductase activity, acting on CH-OH group of donors"/>
    <property type="evidence" value="ECO:0007669"/>
    <property type="project" value="InterPro"/>
</dbReference>
<dbReference type="Proteomes" id="UP000189229">
    <property type="component" value="Unassembled WGS sequence"/>
</dbReference>
<evidence type="ECO:0000256" key="1">
    <source>
        <dbReference type="ARBA" id="ARBA00010790"/>
    </source>
</evidence>
<comment type="similarity">
    <text evidence="1">Belongs to the GMC oxidoreductase family.</text>
</comment>